<feature type="domain" description="HTH luxR-type" evidence="2">
    <location>
        <begin position="313"/>
        <end position="370"/>
    </location>
</feature>
<dbReference type="SMART" id="SM00421">
    <property type="entry name" value="HTH_LUXR"/>
    <property type="match status" value="1"/>
</dbReference>
<dbReference type="SMART" id="SM00091">
    <property type="entry name" value="PAS"/>
    <property type="match status" value="1"/>
</dbReference>
<evidence type="ECO:0000313" key="4">
    <source>
        <dbReference type="Proteomes" id="UP000575068"/>
    </source>
</evidence>
<protein>
    <submittedName>
        <fullName evidence="3">DNA-binding CsgD family transcriptional regulator</fullName>
    </submittedName>
</protein>
<comment type="caution">
    <text evidence="3">The sequence shown here is derived from an EMBL/GenBank/DDBJ whole genome shotgun (WGS) entry which is preliminary data.</text>
</comment>
<gene>
    <name evidence="3" type="ORF">HNQ99_002860</name>
</gene>
<reference evidence="3 4" key="1">
    <citation type="submission" date="2020-08" db="EMBL/GenBank/DDBJ databases">
        <title>Genomic Encyclopedia of Type Strains, Phase IV (KMG-IV): sequencing the most valuable type-strain genomes for metagenomic binning, comparative biology and taxonomic classification.</title>
        <authorList>
            <person name="Goeker M."/>
        </authorList>
    </citation>
    <scope>NUCLEOTIDE SEQUENCE [LARGE SCALE GENOMIC DNA]</scope>
    <source>
        <strain evidence="3 4">DSM 7465</strain>
    </source>
</reference>
<evidence type="ECO:0000259" key="1">
    <source>
        <dbReference type="SMART" id="SM00091"/>
    </source>
</evidence>
<dbReference type="SUPFAM" id="SSF55785">
    <property type="entry name" value="PYP-like sensor domain (PAS domain)"/>
    <property type="match status" value="1"/>
</dbReference>
<accession>A0A840HY88</accession>
<dbReference type="RefSeq" id="WP_184476707.1">
    <property type="nucleotide sequence ID" value="NZ_JACHOV010000011.1"/>
</dbReference>
<name>A0A840HY88_9SPHN</name>
<dbReference type="Proteomes" id="UP000575068">
    <property type="component" value="Unassembled WGS sequence"/>
</dbReference>
<keyword evidence="4" id="KW-1185">Reference proteome</keyword>
<evidence type="ECO:0000313" key="3">
    <source>
        <dbReference type="EMBL" id="MBB4642529.1"/>
    </source>
</evidence>
<dbReference type="AlphaFoldDB" id="A0A840HY88"/>
<dbReference type="Gene3D" id="1.10.10.10">
    <property type="entry name" value="Winged helix-like DNA-binding domain superfamily/Winged helix DNA-binding domain"/>
    <property type="match status" value="1"/>
</dbReference>
<dbReference type="SUPFAM" id="SSF46894">
    <property type="entry name" value="C-terminal effector domain of the bipartite response regulators"/>
    <property type="match status" value="1"/>
</dbReference>
<dbReference type="InterPro" id="IPR035965">
    <property type="entry name" value="PAS-like_dom_sf"/>
</dbReference>
<proteinExistence type="predicted"/>
<dbReference type="InterPro" id="IPR000792">
    <property type="entry name" value="Tscrpt_reg_LuxR_C"/>
</dbReference>
<dbReference type="Gene3D" id="3.30.450.20">
    <property type="entry name" value="PAS domain"/>
    <property type="match status" value="1"/>
</dbReference>
<dbReference type="CDD" id="cd00130">
    <property type="entry name" value="PAS"/>
    <property type="match status" value="1"/>
</dbReference>
<feature type="domain" description="PAS" evidence="1">
    <location>
        <begin position="181"/>
        <end position="247"/>
    </location>
</feature>
<dbReference type="InterPro" id="IPR000014">
    <property type="entry name" value="PAS"/>
</dbReference>
<evidence type="ECO:0000259" key="2">
    <source>
        <dbReference type="SMART" id="SM00421"/>
    </source>
</evidence>
<sequence length="389" mass="42736">MSKGIRLENYDSSIKKLYAAAIDPTLWGDAFRTIEDLTGSAGATLNFVSTTPSRQGLVLSGRLSEESCAEYSRDYMTICPRIACAIRQDGRNIIYDSMVLSEREMDRDPVYDWYGKQGLRYFIGSNMPPVDGYLINFSLQRTRQQGHVQAEDITLYRQLKDHVAQAITIAANLGSLNGRQSLIGTVLDRLLQGVVMVGRGGDILFANSAADRILARGQGMRAHRNVLEITPPNDPKRFARLIRGATSITHDEFDGRGGWLSLERGESLSPLSLFISPVVVDFGFPFSARPVALIFIHDRDKQAAKAVTMLRDLFDLTSAEARLAALLGHGVVLEEAAAQLRTATGTARNHLKSVFAKMGVHRQQDLVHLVTGLTAQGLAGPEDHAAERN</sequence>
<dbReference type="GO" id="GO:0003677">
    <property type="term" value="F:DNA binding"/>
    <property type="evidence" value="ECO:0007669"/>
    <property type="project" value="UniProtKB-KW"/>
</dbReference>
<dbReference type="InterPro" id="IPR016032">
    <property type="entry name" value="Sig_transdc_resp-reg_C-effctor"/>
</dbReference>
<dbReference type="GO" id="GO:0006355">
    <property type="term" value="P:regulation of DNA-templated transcription"/>
    <property type="evidence" value="ECO:0007669"/>
    <property type="project" value="InterPro"/>
</dbReference>
<keyword evidence="3" id="KW-0238">DNA-binding</keyword>
<dbReference type="InterPro" id="IPR036388">
    <property type="entry name" value="WH-like_DNA-bd_sf"/>
</dbReference>
<organism evidence="3 4">
    <name type="scientific">Rhizorhapis suberifaciens</name>
    <name type="common">corky root of lettuce</name>
    <dbReference type="NCBI Taxonomy" id="13656"/>
    <lineage>
        <taxon>Bacteria</taxon>
        <taxon>Pseudomonadati</taxon>
        <taxon>Pseudomonadota</taxon>
        <taxon>Alphaproteobacteria</taxon>
        <taxon>Sphingomonadales</taxon>
        <taxon>Sphingomonadaceae</taxon>
        <taxon>Rhizorhapis</taxon>
    </lineage>
</organism>
<dbReference type="EMBL" id="JACHOV010000011">
    <property type="protein sequence ID" value="MBB4642529.1"/>
    <property type="molecule type" value="Genomic_DNA"/>
</dbReference>